<dbReference type="InterPro" id="IPR052901">
    <property type="entry name" value="Bact_TGase-like"/>
</dbReference>
<accession>A0ABW0A1K7</accession>
<dbReference type="PANTHER" id="PTHR42736">
    <property type="entry name" value="PROTEIN-GLUTAMINE GAMMA-GLUTAMYLTRANSFERASE"/>
    <property type="match status" value="1"/>
</dbReference>
<gene>
    <name evidence="4" type="ORF">ACFPP6_17310</name>
</gene>
<reference evidence="5" key="1">
    <citation type="journal article" date="2019" name="Int. J. Syst. Evol. Microbiol.">
        <title>The Global Catalogue of Microorganisms (GCM) 10K type strain sequencing project: providing services to taxonomists for standard genome sequencing and annotation.</title>
        <authorList>
            <consortium name="The Broad Institute Genomics Platform"/>
            <consortium name="The Broad Institute Genome Sequencing Center for Infectious Disease"/>
            <person name="Wu L."/>
            <person name="Ma J."/>
        </authorList>
    </citation>
    <scope>NUCLEOTIDE SEQUENCE [LARGE SCALE GENOMIC DNA]</scope>
    <source>
        <strain evidence="5">CGMCC 4.1641</strain>
    </source>
</reference>
<sequence>MTGRTRLAVTAAVATLAASCAMLPLVDKSAWILQAAFLLALQSVVGALARRVPLARPVTVAAQALVTLLLLTVAFAGDQAVAGLLPGPDVFREFGQLVQEGTEDVGRYAIPAPATAGIRLLLVGGVLVVGLTVDAVAVTYRSAAPAGLPLLALYSVAAGLGQGGSGWLWFLAAASGYLLLLLAEGRERLAEWGRVFAGRRTAPPAPGPPPGRASTGPVRTGRRIGALALGIALVVPAVLPAMDSGLFEPRGRSEAAGSGRGGLTSVKPLVALQDNLNQPANRELLRLRSSAENTRDLYLRIVALDRFDGASWQTTERALTALPAVLPAPAGLAPGVRTTRVDTTVTASGTYAQNYLPLPYPAEEVRTEGRWRYEPEGRILAGERGQTTRGVRYQVASLQVEPTAAQLASAPAPPEQVLRAYTQVPRSLPPVVAQTARKVTAGSANAYQQAVMLQDWFSVGGGFQYDTQVASGTGTDAVARFLQAKRGFCIHFSFSMAAMARTLGIPARVAVGFMPGTPLADGSVSVGTKDAHAWPELYFEGAGWTRFEPTPSRGTTPEYAVAEPAGGGEAGAAPAPAPERSAAAPAAPRDTDACPPGQRKLGECPPADRQAEGGGQASGGPSAGAVAGIAVAALAALGLPLLPMLWRRRVRARRLGGPGLHAEPSRPAEPGGGPPDAAAGAPTAERTLAAWRELTDSAWDYGIPPDDSRTPRAAAERIVAAGALEGPAAASAARVATAVEQVLYAPRPRPAAGLAGDVECVRAGLHAAAGRGARLRAVLLPRSAAQLLWGLARRRSAAARRIRALRLRASPRA</sequence>
<name>A0ABW0A1K7_9ACTN</name>
<feature type="region of interest" description="Disordered" evidence="1">
    <location>
        <begin position="199"/>
        <end position="218"/>
    </location>
</feature>
<dbReference type="InterPro" id="IPR021878">
    <property type="entry name" value="TgpA_N"/>
</dbReference>
<keyword evidence="2" id="KW-1133">Transmembrane helix</keyword>
<evidence type="ECO:0000313" key="4">
    <source>
        <dbReference type="EMBL" id="MFC5146428.1"/>
    </source>
</evidence>
<dbReference type="EMBL" id="JBHSKJ010000009">
    <property type="protein sequence ID" value="MFC5146428.1"/>
    <property type="molecule type" value="Genomic_DNA"/>
</dbReference>
<dbReference type="Pfam" id="PF13559">
    <property type="entry name" value="DUF4129"/>
    <property type="match status" value="1"/>
</dbReference>
<comment type="caution">
    <text evidence="4">The sequence shown here is derived from an EMBL/GenBank/DDBJ whole genome shotgun (WGS) entry which is preliminary data.</text>
</comment>
<feature type="region of interest" description="Disordered" evidence="1">
    <location>
        <begin position="657"/>
        <end position="682"/>
    </location>
</feature>
<dbReference type="PANTHER" id="PTHR42736:SF1">
    <property type="entry name" value="PROTEIN-GLUTAMINE GAMMA-GLUTAMYLTRANSFERASE"/>
    <property type="match status" value="1"/>
</dbReference>
<keyword evidence="2" id="KW-0812">Transmembrane</keyword>
<dbReference type="SMART" id="SM00460">
    <property type="entry name" value="TGc"/>
    <property type="match status" value="1"/>
</dbReference>
<dbReference type="Gene3D" id="3.10.620.30">
    <property type="match status" value="1"/>
</dbReference>
<dbReference type="Pfam" id="PF11992">
    <property type="entry name" value="TgpA_N"/>
    <property type="match status" value="1"/>
</dbReference>
<feature type="compositionally biased region" description="Gly residues" evidence="1">
    <location>
        <begin position="612"/>
        <end position="622"/>
    </location>
</feature>
<dbReference type="PROSITE" id="PS51257">
    <property type="entry name" value="PROKAR_LIPOPROTEIN"/>
    <property type="match status" value="1"/>
</dbReference>
<proteinExistence type="predicted"/>
<dbReference type="Proteomes" id="UP001596222">
    <property type="component" value="Unassembled WGS sequence"/>
</dbReference>
<keyword evidence="2" id="KW-0472">Membrane</keyword>
<evidence type="ECO:0000256" key="1">
    <source>
        <dbReference type="SAM" id="MobiDB-lite"/>
    </source>
</evidence>
<dbReference type="InterPro" id="IPR002931">
    <property type="entry name" value="Transglutaminase-like"/>
</dbReference>
<feature type="transmembrane region" description="Helical" evidence="2">
    <location>
        <begin position="625"/>
        <end position="646"/>
    </location>
</feature>
<feature type="transmembrane region" description="Helical" evidence="2">
    <location>
        <begin position="30"/>
        <end position="49"/>
    </location>
</feature>
<dbReference type="SUPFAM" id="SSF54001">
    <property type="entry name" value="Cysteine proteinases"/>
    <property type="match status" value="1"/>
</dbReference>
<feature type="transmembrane region" description="Helical" evidence="2">
    <location>
        <begin position="116"/>
        <end position="136"/>
    </location>
</feature>
<feature type="domain" description="Transglutaminase-like" evidence="3">
    <location>
        <begin position="481"/>
        <end position="551"/>
    </location>
</feature>
<organism evidence="4 5">
    <name type="scientific">Streptomyces aureoversilis</name>
    <dbReference type="NCBI Taxonomy" id="67277"/>
    <lineage>
        <taxon>Bacteria</taxon>
        <taxon>Bacillati</taxon>
        <taxon>Actinomycetota</taxon>
        <taxon>Actinomycetes</taxon>
        <taxon>Kitasatosporales</taxon>
        <taxon>Streptomycetaceae</taxon>
        <taxon>Streptomyces</taxon>
    </lineage>
</organism>
<feature type="transmembrane region" description="Helical" evidence="2">
    <location>
        <begin position="58"/>
        <end position="77"/>
    </location>
</feature>
<evidence type="ECO:0000256" key="2">
    <source>
        <dbReference type="SAM" id="Phobius"/>
    </source>
</evidence>
<feature type="region of interest" description="Disordered" evidence="1">
    <location>
        <begin position="548"/>
        <end position="622"/>
    </location>
</feature>
<keyword evidence="5" id="KW-1185">Reference proteome</keyword>
<dbReference type="Pfam" id="PF01841">
    <property type="entry name" value="Transglut_core"/>
    <property type="match status" value="1"/>
</dbReference>
<evidence type="ECO:0000313" key="5">
    <source>
        <dbReference type="Proteomes" id="UP001596222"/>
    </source>
</evidence>
<dbReference type="InterPro" id="IPR025403">
    <property type="entry name" value="TgpA-like_C"/>
</dbReference>
<protein>
    <submittedName>
        <fullName evidence="4">TransglutaminaseTgpA domain-containing protein</fullName>
    </submittedName>
</protein>
<evidence type="ECO:0000259" key="3">
    <source>
        <dbReference type="SMART" id="SM00460"/>
    </source>
</evidence>
<dbReference type="InterPro" id="IPR038765">
    <property type="entry name" value="Papain-like_cys_pep_sf"/>
</dbReference>
<feature type="compositionally biased region" description="Low complexity" evidence="1">
    <location>
        <begin position="571"/>
        <end position="588"/>
    </location>
</feature>
<dbReference type="RefSeq" id="WP_382042732.1">
    <property type="nucleotide sequence ID" value="NZ_JBHSKJ010000009.1"/>
</dbReference>